<reference evidence="1" key="1">
    <citation type="submission" date="2023-07" db="EMBL/GenBank/DDBJ databases">
        <title>Sorghum-associated microbial communities from plants grown in Nebraska, USA.</title>
        <authorList>
            <person name="Schachtman D."/>
        </authorList>
    </citation>
    <scope>NUCLEOTIDE SEQUENCE</scope>
    <source>
        <strain evidence="1">BE330</strain>
    </source>
</reference>
<accession>A0AAE3XE22</accession>
<name>A0AAE3XE22_9DEIO</name>
<dbReference type="Proteomes" id="UP001185331">
    <property type="component" value="Unassembled WGS sequence"/>
</dbReference>
<protein>
    <submittedName>
        <fullName evidence="1">Uncharacterized protein</fullName>
    </submittedName>
</protein>
<dbReference type="RefSeq" id="WP_309854844.1">
    <property type="nucleotide sequence ID" value="NZ_JAVDQJ010000005.1"/>
</dbReference>
<sequence>MTQPAHTNDRHTSRQALRLLGLRRHVPYGDHTPPAQQIEHIAYFVVHLVPATSAVSFNDLTARTLRTSAERLVQLTPMAQMDHLEQEYSAQLTAQQDLPWNQVTQNLKRAMNFTARAYGFVAHAPDDETRQTASAEAATYTAHALACLHELLRRTGVPIDW</sequence>
<gene>
    <name evidence="1" type="ORF">J2Y00_001958</name>
</gene>
<comment type="caution">
    <text evidence="1">The sequence shown here is derived from an EMBL/GenBank/DDBJ whole genome shotgun (WGS) entry which is preliminary data.</text>
</comment>
<dbReference type="EMBL" id="JAVDQK010000004">
    <property type="protein sequence ID" value="MDR6218395.1"/>
    <property type="molecule type" value="Genomic_DNA"/>
</dbReference>
<dbReference type="AlphaFoldDB" id="A0AAE3XE22"/>
<organism evidence="1 2">
    <name type="scientific">Deinococcus soli</name>
    <name type="common">ex Cha et al. 2016</name>
    <dbReference type="NCBI Taxonomy" id="1309411"/>
    <lineage>
        <taxon>Bacteria</taxon>
        <taxon>Thermotogati</taxon>
        <taxon>Deinococcota</taxon>
        <taxon>Deinococci</taxon>
        <taxon>Deinococcales</taxon>
        <taxon>Deinococcaceae</taxon>
        <taxon>Deinococcus</taxon>
    </lineage>
</organism>
<evidence type="ECO:0000313" key="1">
    <source>
        <dbReference type="EMBL" id="MDR6218395.1"/>
    </source>
</evidence>
<evidence type="ECO:0000313" key="2">
    <source>
        <dbReference type="Proteomes" id="UP001185331"/>
    </source>
</evidence>
<proteinExistence type="predicted"/>